<evidence type="ECO:0000256" key="4">
    <source>
        <dbReference type="ARBA" id="ARBA00022989"/>
    </source>
</evidence>
<dbReference type="CDD" id="cd06581">
    <property type="entry name" value="TM_PBP1_LivM_like"/>
    <property type="match status" value="1"/>
</dbReference>
<sequence length="347" mass="37164">MSSIVDRVNETLGPRYADLSVPQFALVVVSLALLVVVAPALTAVGLMSGTLLRTLALANIFAIFAMAWDIQSGYTGYISFGHAVLSGAAAYSAALLITHVVPDINPWLLFPVAVLMALVVGLILAATTIRLSGPYFSLITLVAGLLFYRSTRTFSQWTQGEQGLLIGRLPVLPPFDGIFSAFDAEWRFIITVVPMLLIAAALLVISRSNVGTVLVAIRENEAAVESAGIDTNKFKVWSFVLSSIPMGIGGFLLAFFDGSVNPTDIVLLDRSVEFIAMAVIGGMGSILGPLAGAFLFVGLRDAILPAFLGGTERWLALWVIILVVIVLARDGLFRKLWHRLDDEGDAE</sequence>
<dbReference type="STRING" id="348780.NP_1468A"/>
<comment type="subcellular location">
    <subcellularLocation>
        <location evidence="1">Cell membrane</location>
        <topology evidence="1">Multi-pass membrane protein</topology>
    </subcellularLocation>
</comment>
<feature type="transmembrane region" description="Helical" evidence="6">
    <location>
        <begin position="236"/>
        <end position="256"/>
    </location>
</feature>
<organism evidence="7 8">
    <name type="scientific">Natronomonas pharaonis (strain ATCC 35678 / DSM 2160 / CIP 103997 / JCM 8858 / NBRC 14720 / NCIMB 2260 / Gabara)</name>
    <name type="common">Halobacterium pharaonis</name>
    <dbReference type="NCBI Taxonomy" id="348780"/>
    <lineage>
        <taxon>Archaea</taxon>
        <taxon>Methanobacteriati</taxon>
        <taxon>Methanobacteriota</taxon>
        <taxon>Stenosarchaea group</taxon>
        <taxon>Halobacteria</taxon>
        <taxon>Halobacteriales</taxon>
        <taxon>Natronomonadaceae</taxon>
        <taxon>Natronomonas</taxon>
    </lineage>
</organism>
<dbReference type="Pfam" id="PF02653">
    <property type="entry name" value="BPD_transp_2"/>
    <property type="match status" value="1"/>
</dbReference>
<dbReference type="InterPro" id="IPR043428">
    <property type="entry name" value="LivM-like"/>
</dbReference>
<dbReference type="RefSeq" id="WP_011322460.1">
    <property type="nucleotide sequence ID" value="NC_007426.1"/>
</dbReference>
<feature type="transmembrane region" description="Helical" evidence="6">
    <location>
        <begin position="108"/>
        <end position="126"/>
    </location>
</feature>
<dbReference type="AlphaFoldDB" id="A0A1U7EUZ5"/>
<accession>A0A1U7EUZ5</accession>
<evidence type="ECO:0000256" key="5">
    <source>
        <dbReference type="ARBA" id="ARBA00023136"/>
    </source>
</evidence>
<evidence type="ECO:0000313" key="8">
    <source>
        <dbReference type="Proteomes" id="UP000002698"/>
    </source>
</evidence>
<feature type="transmembrane region" description="Helical" evidence="6">
    <location>
        <begin position="51"/>
        <end position="68"/>
    </location>
</feature>
<dbReference type="GO" id="GO:0005886">
    <property type="term" value="C:plasma membrane"/>
    <property type="evidence" value="ECO:0007669"/>
    <property type="project" value="UniProtKB-SubCell"/>
</dbReference>
<dbReference type="InterPro" id="IPR001851">
    <property type="entry name" value="ABC_transp_permease"/>
</dbReference>
<dbReference type="GO" id="GO:0015658">
    <property type="term" value="F:branched-chain amino acid transmembrane transporter activity"/>
    <property type="evidence" value="ECO:0007669"/>
    <property type="project" value="InterPro"/>
</dbReference>
<dbReference type="OrthoDB" id="30958at2157"/>
<keyword evidence="2" id="KW-1003">Cell membrane</keyword>
<feature type="transmembrane region" description="Helical" evidence="6">
    <location>
        <begin position="314"/>
        <end position="332"/>
    </location>
</feature>
<feature type="transmembrane region" description="Helical" evidence="6">
    <location>
        <begin position="24"/>
        <end position="44"/>
    </location>
</feature>
<name>A0A1U7EUZ5_NATPD</name>
<evidence type="ECO:0000256" key="6">
    <source>
        <dbReference type="SAM" id="Phobius"/>
    </source>
</evidence>
<reference evidence="7 8" key="1">
    <citation type="journal article" date="2005" name="Genome Res.">
        <title>Living with two extremes: conclusions from the genome sequence of Natronomonas pharaonis.</title>
        <authorList>
            <person name="Falb M."/>
            <person name="Pfeiffer F."/>
            <person name="Palm P."/>
            <person name="Rodewald K."/>
            <person name="Hickmann V."/>
            <person name="Tittor J."/>
            <person name="Oesterhelt D."/>
        </authorList>
    </citation>
    <scope>NUCLEOTIDE SEQUENCE [LARGE SCALE GENOMIC DNA]</scope>
    <source>
        <strain evidence="8">ATCC 35678 / DSM 2160 / CIP 103997 / JCM 8858 / NBRC 14720 / NCIMB 2260 / Gabara</strain>
    </source>
</reference>
<protein>
    <submittedName>
        <fullName evidence="7">ABC-type transport system permease protein (Probable substrate branched-chain amino acids)</fullName>
    </submittedName>
</protein>
<dbReference type="Proteomes" id="UP000002698">
    <property type="component" value="Chromosome"/>
</dbReference>
<proteinExistence type="predicted"/>
<dbReference type="PANTHER" id="PTHR30482">
    <property type="entry name" value="HIGH-AFFINITY BRANCHED-CHAIN AMINO ACID TRANSPORT SYSTEM PERMEASE"/>
    <property type="match status" value="1"/>
</dbReference>
<feature type="transmembrane region" description="Helical" evidence="6">
    <location>
        <begin position="74"/>
        <end position="96"/>
    </location>
</feature>
<dbReference type="PANTHER" id="PTHR30482:SF10">
    <property type="entry name" value="HIGH-AFFINITY BRANCHED-CHAIN AMINO ACID TRANSPORT PROTEIN BRAE"/>
    <property type="match status" value="1"/>
</dbReference>
<dbReference type="EnsemblBacteria" id="CAI48825">
    <property type="protein sequence ID" value="CAI48825"/>
    <property type="gene ID" value="NP_1468A"/>
</dbReference>
<evidence type="ECO:0000256" key="3">
    <source>
        <dbReference type="ARBA" id="ARBA00022692"/>
    </source>
</evidence>
<evidence type="ECO:0000256" key="2">
    <source>
        <dbReference type="ARBA" id="ARBA00022475"/>
    </source>
</evidence>
<dbReference type="eggNOG" id="arCOG01274">
    <property type="taxonomic scope" value="Archaea"/>
</dbReference>
<feature type="transmembrane region" description="Helical" evidence="6">
    <location>
        <begin position="277"/>
        <end position="299"/>
    </location>
</feature>
<dbReference type="KEGG" id="nph:NP_1468A"/>
<evidence type="ECO:0000256" key="1">
    <source>
        <dbReference type="ARBA" id="ARBA00004651"/>
    </source>
</evidence>
<dbReference type="EMBL" id="CR936257">
    <property type="protein sequence ID" value="CAI48825.1"/>
    <property type="molecule type" value="Genomic_DNA"/>
</dbReference>
<dbReference type="GeneID" id="3702385"/>
<keyword evidence="5 6" id="KW-0472">Membrane</keyword>
<evidence type="ECO:0000313" key="7">
    <source>
        <dbReference type="EMBL" id="CAI48825.1"/>
    </source>
</evidence>
<gene>
    <name evidence="7" type="primary">livM3</name>
    <name evidence="7" type="synonym">abc07p2</name>
    <name evidence="7" type="ordered locus">NP_1468A</name>
</gene>
<keyword evidence="8" id="KW-1185">Reference proteome</keyword>
<keyword evidence="4 6" id="KW-1133">Transmembrane helix</keyword>
<feature type="transmembrane region" description="Helical" evidence="6">
    <location>
        <begin position="188"/>
        <end position="205"/>
    </location>
</feature>
<dbReference type="HOGENOM" id="CLU_031365_2_0_2"/>
<keyword evidence="3 6" id="KW-0812">Transmembrane</keyword>